<name>A0A3S0JWN8_9BACI</name>
<evidence type="ECO:0000313" key="2">
    <source>
        <dbReference type="EMBL" id="RTQ93013.1"/>
    </source>
</evidence>
<sequence length="170" mass="19680">MTTVIENAFLSYGSKGAPVKVEVFLNLACPYCATFFEAADKTLQPYIENGQVEYVIKHFDKPREMLLYGTLANCFFDYKEPERVYDLMKDLFAKQSEWHEIDSDSIKKMLTEQYGLKEEPETIDLSLQIVAEAVKRNVKMVPTVFINNKEFQYPVEIDAAQLKKEIDQLL</sequence>
<dbReference type="InterPro" id="IPR012336">
    <property type="entry name" value="Thioredoxin-like_fold"/>
</dbReference>
<reference evidence="2 3" key="1">
    <citation type="submission" date="2018-12" db="EMBL/GenBank/DDBJ databases">
        <authorList>
            <person name="Yu L."/>
        </authorList>
    </citation>
    <scope>NUCLEOTIDE SEQUENCE [LARGE SCALE GENOMIC DNA]</scope>
    <source>
        <strain evidence="2 3">S5H2222</strain>
    </source>
</reference>
<dbReference type="Gene3D" id="3.40.30.10">
    <property type="entry name" value="Glutaredoxin"/>
    <property type="match status" value="1"/>
</dbReference>
<dbReference type="Pfam" id="PF13462">
    <property type="entry name" value="Thioredoxin_4"/>
    <property type="match status" value="1"/>
</dbReference>
<dbReference type="OrthoDB" id="117402at2"/>
<dbReference type="GO" id="GO:0016853">
    <property type="term" value="F:isomerase activity"/>
    <property type="evidence" value="ECO:0007669"/>
    <property type="project" value="UniProtKB-KW"/>
</dbReference>
<keyword evidence="3" id="KW-1185">Reference proteome</keyword>
<evidence type="ECO:0000259" key="1">
    <source>
        <dbReference type="Pfam" id="PF13462"/>
    </source>
</evidence>
<dbReference type="RefSeq" id="WP_126294344.1">
    <property type="nucleotide sequence ID" value="NZ_CP155468.1"/>
</dbReference>
<feature type="domain" description="Thioredoxin-like fold" evidence="1">
    <location>
        <begin position="11"/>
        <end position="159"/>
    </location>
</feature>
<dbReference type="CDD" id="cd02972">
    <property type="entry name" value="DsbA_family"/>
    <property type="match status" value="1"/>
</dbReference>
<dbReference type="Proteomes" id="UP000276349">
    <property type="component" value="Unassembled WGS sequence"/>
</dbReference>
<protein>
    <submittedName>
        <fullName evidence="2">Protein-disulfide isomerase</fullName>
    </submittedName>
</protein>
<dbReference type="EMBL" id="RXNR01000024">
    <property type="protein sequence ID" value="RTQ93013.1"/>
    <property type="molecule type" value="Genomic_DNA"/>
</dbReference>
<dbReference type="InterPro" id="IPR036249">
    <property type="entry name" value="Thioredoxin-like_sf"/>
</dbReference>
<organism evidence="2 3">
    <name type="scientific">Lysinibacillus telephonicus</name>
    <dbReference type="NCBI Taxonomy" id="1714840"/>
    <lineage>
        <taxon>Bacteria</taxon>
        <taxon>Bacillati</taxon>
        <taxon>Bacillota</taxon>
        <taxon>Bacilli</taxon>
        <taxon>Bacillales</taxon>
        <taxon>Bacillaceae</taxon>
        <taxon>Lysinibacillus</taxon>
    </lineage>
</organism>
<proteinExistence type="predicted"/>
<gene>
    <name evidence="2" type="ORF">EKG35_10155</name>
</gene>
<keyword evidence="2" id="KW-0413">Isomerase</keyword>
<accession>A0A3S0JWN8</accession>
<dbReference type="AlphaFoldDB" id="A0A3S0JWN8"/>
<dbReference type="SUPFAM" id="SSF52833">
    <property type="entry name" value="Thioredoxin-like"/>
    <property type="match status" value="1"/>
</dbReference>
<evidence type="ECO:0000313" key="3">
    <source>
        <dbReference type="Proteomes" id="UP000276349"/>
    </source>
</evidence>
<dbReference type="Gene3D" id="1.10.1200.90">
    <property type="entry name" value="DsbA-like domain"/>
    <property type="match status" value="1"/>
</dbReference>
<comment type="caution">
    <text evidence="2">The sequence shown here is derived from an EMBL/GenBank/DDBJ whole genome shotgun (WGS) entry which is preliminary data.</text>
</comment>